<comment type="caution">
    <text evidence="2">The sequence shown here is derived from an EMBL/GenBank/DDBJ whole genome shotgun (WGS) entry which is preliminary data.</text>
</comment>
<name>A0ABW0VW91_9BACL</name>
<reference evidence="3" key="1">
    <citation type="journal article" date="2019" name="Int. J. Syst. Evol. Microbiol.">
        <title>The Global Catalogue of Microorganisms (GCM) 10K type strain sequencing project: providing services to taxonomists for standard genome sequencing and annotation.</title>
        <authorList>
            <consortium name="The Broad Institute Genomics Platform"/>
            <consortium name="The Broad Institute Genome Sequencing Center for Infectious Disease"/>
            <person name="Wu L."/>
            <person name="Ma J."/>
        </authorList>
    </citation>
    <scope>NUCLEOTIDE SEQUENCE [LARGE SCALE GENOMIC DNA]</scope>
    <source>
        <strain evidence="3">CGMCC 1.3240</strain>
    </source>
</reference>
<keyword evidence="2" id="KW-0378">Hydrolase</keyword>
<dbReference type="EMBL" id="JBHSOW010000024">
    <property type="protein sequence ID" value="MFC5648806.1"/>
    <property type="molecule type" value="Genomic_DNA"/>
</dbReference>
<protein>
    <submittedName>
        <fullName evidence="2">Serine hydrolase domain-containing protein</fullName>
        <ecNumber evidence="2">3.-.-.-</ecNumber>
    </submittedName>
</protein>
<dbReference type="Gene3D" id="3.40.710.10">
    <property type="entry name" value="DD-peptidase/beta-lactamase superfamily"/>
    <property type="match status" value="1"/>
</dbReference>
<dbReference type="InterPro" id="IPR001466">
    <property type="entry name" value="Beta-lactam-related"/>
</dbReference>
<accession>A0ABW0VW91</accession>
<gene>
    <name evidence="2" type="ORF">ACFPYJ_06625</name>
</gene>
<organism evidence="2 3">
    <name type="scientific">Paenibacillus solisilvae</name>
    <dbReference type="NCBI Taxonomy" id="2486751"/>
    <lineage>
        <taxon>Bacteria</taxon>
        <taxon>Bacillati</taxon>
        <taxon>Bacillota</taxon>
        <taxon>Bacilli</taxon>
        <taxon>Bacillales</taxon>
        <taxon>Paenibacillaceae</taxon>
        <taxon>Paenibacillus</taxon>
    </lineage>
</organism>
<dbReference type="SUPFAM" id="SSF56601">
    <property type="entry name" value="beta-lactamase/transpeptidase-like"/>
    <property type="match status" value="1"/>
</dbReference>
<dbReference type="InterPro" id="IPR012338">
    <property type="entry name" value="Beta-lactam/transpept-like"/>
</dbReference>
<dbReference type="PANTHER" id="PTHR43283">
    <property type="entry name" value="BETA-LACTAMASE-RELATED"/>
    <property type="match status" value="1"/>
</dbReference>
<proteinExistence type="predicted"/>
<dbReference type="Pfam" id="PF00144">
    <property type="entry name" value="Beta-lactamase"/>
    <property type="match status" value="1"/>
</dbReference>
<feature type="domain" description="Beta-lactamase-related" evidence="1">
    <location>
        <begin position="40"/>
        <end position="305"/>
    </location>
</feature>
<evidence type="ECO:0000313" key="3">
    <source>
        <dbReference type="Proteomes" id="UP001596047"/>
    </source>
</evidence>
<dbReference type="PANTHER" id="PTHR43283:SF7">
    <property type="entry name" value="BETA-LACTAMASE-RELATED DOMAIN-CONTAINING PROTEIN"/>
    <property type="match status" value="1"/>
</dbReference>
<evidence type="ECO:0000313" key="2">
    <source>
        <dbReference type="EMBL" id="MFC5648806.1"/>
    </source>
</evidence>
<keyword evidence="3" id="KW-1185">Reference proteome</keyword>
<dbReference type="RefSeq" id="WP_379187295.1">
    <property type="nucleotide sequence ID" value="NZ_JBHSOW010000024.1"/>
</dbReference>
<sequence length="482" mass="53790">MMERTSLHVPRSLPEEQGIPSAALIEFLNAVQERNLELHSLMLLRHGQVVAEGWWKPYASDIPHMLFSLSKSFTSTAIGFAASEGKLSVDDTVVSFFPDDAPEEIEPNLSAMCIRHLLMMGTGNDKDTTSSLHKSEDGNWAKAFLQAPVEHVPGTHFVYNSGATYMLSAILQKVTGQTLLDYLQPRLFEPLGIEGATWESCPRGINVGGWGLSITTEDIAKFGQLYLQKGMWNGKRLLPEAWIEEATSKQISNGDGGDSDWAQGYGYQFWRCRHGVYRGDGAFGQFCIVMPEQDAVLAMTSGTNDMQGVLNAVWDHLLPAMKPSPLSLSPDQDSQAKLEARLKALTIDHPRQQPDCSLEAAISGKEYELEDNDQHWTSFSVSFEDNRAVVVLSKQENEYTINLGRCDWVEGTTRLLQDEDKRVASSFTWLQEDTLQLTLRFIETPFGYTSRILFEGDTIVLNQNSNVLSDLTEIRGRVTELA</sequence>
<dbReference type="InterPro" id="IPR050789">
    <property type="entry name" value="Diverse_Enzym_Activities"/>
</dbReference>
<evidence type="ECO:0000259" key="1">
    <source>
        <dbReference type="Pfam" id="PF00144"/>
    </source>
</evidence>
<dbReference type="Proteomes" id="UP001596047">
    <property type="component" value="Unassembled WGS sequence"/>
</dbReference>
<dbReference type="EC" id="3.-.-.-" evidence="2"/>
<dbReference type="GO" id="GO:0016787">
    <property type="term" value="F:hydrolase activity"/>
    <property type="evidence" value="ECO:0007669"/>
    <property type="project" value="UniProtKB-KW"/>
</dbReference>